<protein>
    <submittedName>
        <fullName evidence="1">Putative surface-exposed virulence protein</fullName>
    </submittedName>
</protein>
<comment type="caution">
    <text evidence="1">The sequence shown here is derived from an EMBL/GenBank/DDBJ whole genome shotgun (WGS) entry which is preliminary data.</text>
</comment>
<sequence length="264" mass="27135">MGGHVVLARVNNGGSLILGDDSVVDVNVSYIPTGYYTYNALLMADGEGTSIENKGDITSHGVYSVIRADNGSEVSNSGDILVYATSSNSSEDRAAITRASGEGSAVHNKAGGDITLISDQTPQGSGGIEVYPLKWYTHTFYAMMASDYGDVVNDEGATIHLQGAGVYGVTASRGKALNEGNIYLDGLVPTLDDENNITSTSYWQPSSLYLTSSGMVAGSTDADGDATAINTGNITVNNAGFGMMALNGGTGFGMMALNGVAAPP</sequence>
<name>G5NJ29_SALET</name>
<dbReference type="Proteomes" id="UP000003532">
    <property type="component" value="Unassembled WGS sequence"/>
</dbReference>
<organism evidence="1 2">
    <name type="scientific">Salmonella enterica subsp. enterica serovar Inverness str. R8-3668</name>
    <dbReference type="NCBI Taxonomy" id="913075"/>
    <lineage>
        <taxon>Bacteria</taxon>
        <taxon>Pseudomonadati</taxon>
        <taxon>Pseudomonadota</taxon>
        <taxon>Gammaproteobacteria</taxon>
        <taxon>Enterobacterales</taxon>
        <taxon>Enterobacteriaceae</taxon>
        <taxon>Salmonella</taxon>
    </lineage>
</organism>
<evidence type="ECO:0000313" key="1">
    <source>
        <dbReference type="EMBL" id="EHC51187.1"/>
    </source>
</evidence>
<reference evidence="1 2" key="1">
    <citation type="journal article" date="2011" name="BMC Genomics">
        <title>Genome sequencing reveals diversification of virulence factor content and possible host adaptation in distinct subpopulations of Salmonella enterica.</title>
        <authorList>
            <person name="den Bakker H.C."/>
            <person name="Moreno Switt A.I."/>
            <person name="Govoni G."/>
            <person name="Cummings C.A."/>
            <person name="Ranieri M.L."/>
            <person name="Degoricija L."/>
            <person name="Hoelzer K."/>
            <person name="Rodriguez-Rivera L.D."/>
            <person name="Brown S."/>
            <person name="Bolchacova E."/>
            <person name="Furtado M.R."/>
            <person name="Wiedmann M."/>
        </authorList>
    </citation>
    <scope>NUCLEOTIDE SEQUENCE [LARGE SCALE GENOMIC DNA]</scope>
    <source>
        <strain evidence="1 2">R8-3668</strain>
    </source>
</reference>
<accession>G5NJ29</accession>
<dbReference type="PATRIC" id="fig|913075.3.peg.3957"/>
<evidence type="ECO:0000313" key="2">
    <source>
        <dbReference type="Proteomes" id="UP000003532"/>
    </source>
</evidence>
<dbReference type="EMBL" id="AFCO01001648">
    <property type="protein sequence ID" value="EHC51187.1"/>
    <property type="molecule type" value="Genomic_DNA"/>
</dbReference>
<proteinExistence type="predicted"/>
<dbReference type="AlphaFoldDB" id="G5NJ29"/>
<dbReference type="BioCyc" id="SENT913075:G120P-2959-MONOMER"/>
<gene>
    <name evidence="1" type="ORF">LTSEINV_5051</name>
</gene>